<feature type="domain" description="Myb-like" evidence="1">
    <location>
        <begin position="7"/>
        <end position="79"/>
    </location>
</feature>
<evidence type="ECO:0000259" key="1">
    <source>
        <dbReference type="PROSITE" id="PS50090"/>
    </source>
</evidence>
<dbReference type="InterPro" id="IPR024752">
    <property type="entry name" value="Myb/SANT-like_dom"/>
</dbReference>
<dbReference type="Pfam" id="PF12776">
    <property type="entry name" value="Myb_DNA-bind_3"/>
    <property type="match status" value="1"/>
</dbReference>
<dbReference type="PANTHER" id="PTHR46934">
    <property type="entry name" value="MYB_DNA-BIND_3 DOMAIN-CONTAINING PROTEIN-RELATED"/>
    <property type="match status" value="1"/>
</dbReference>
<dbReference type="EMBL" id="NHYD01001302">
    <property type="protein sequence ID" value="PPQ91574.1"/>
    <property type="molecule type" value="Genomic_DNA"/>
</dbReference>
<organism evidence="2 3">
    <name type="scientific">Psilocybe cyanescens</name>
    <dbReference type="NCBI Taxonomy" id="93625"/>
    <lineage>
        <taxon>Eukaryota</taxon>
        <taxon>Fungi</taxon>
        <taxon>Dikarya</taxon>
        <taxon>Basidiomycota</taxon>
        <taxon>Agaricomycotina</taxon>
        <taxon>Agaricomycetes</taxon>
        <taxon>Agaricomycetidae</taxon>
        <taxon>Agaricales</taxon>
        <taxon>Agaricineae</taxon>
        <taxon>Strophariaceae</taxon>
        <taxon>Psilocybe</taxon>
    </lineage>
</organism>
<gene>
    <name evidence="2" type="ORF">CVT25_012285</name>
</gene>
<dbReference type="PROSITE" id="PS50090">
    <property type="entry name" value="MYB_LIKE"/>
    <property type="match status" value="1"/>
</dbReference>
<dbReference type="Proteomes" id="UP000283269">
    <property type="component" value="Unassembled WGS sequence"/>
</dbReference>
<proteinExistence type="predicted"/>
<protein>
    <recommendedName>
        <fullName evidence="1">Myb-like domain-containing protein</fullName>
    </recommendedName>
</protein>
<comment type="caution">
    <text evidence="2">The sequence shown here is derived from an EMBL/GenBank/DDBJ whole genome shotgun (WGS) entry which is preliminary data.</text>
</comment>
<dbReference type="InParanoid" id="A0A409XLF7"/>
<keyword evidence="3" id="KW-1185">Reference proteome</keyword>
<dbReference type="InterPro" id="IPR001005">
    <property type="entry name" value="SANT/Myb"/>
</dbReference>
<dbReference type="OrthoDB" id="3366674at2759"/>
<dbReference type="AlphaFoldDB" id="A0A409XLF7"/>
<evidence type="ECO:0000313" key="3">
    <source>
        <dbReference type="Proteomes" id="UP000283269"/>
    </source>
</evidence>
<accession>A0A409XLF7</accession>
<dbReference type="PANTHER" id="PTHR46934:SF13">
    <property type="entry name" value="MYB_SANT-LIKE DOMAIN-CONTAINING PROTEIN"/>
    <property type="match status" value="1"/>
</dbReference>
<name>A0A409XLF7_PSICY</name>
<evidence type="ECO:0000313" key="2">
    <source>
        <dbReference type="EMBL" id="PPQ91574.1"/>
    </source>
</evidence>
<reference evidence="2 3" key="1">
    <citation type="journal article" date="2018" name="Evol. Lett.">
        <title>Horizontal gene cluster transfer increased hallucinogenic mushroom diversity.</title>
        <authorList>
            <person name="Reynolds H.T."/>
            <person name="Vijayakumar V."/>
            <person name="Gluck-Thaler E."/>
            <person name="Korotkin H.B."/>
            <person name="Matheny P.B."/>
            <person name="Slot J.C."/>
        </authorList>
    </citation>
    <scope>NUCLEOTIDE SEQUENCE [LARGE SCALE GENOMIC DNA]</scope>
    <source>
        <strain evidence="2 3">2631</strain>
    </source>
</reference>
<sequence length="323" mass="35145">MPKAANGPSVPRASWNSSCDSMLVESLKKQKQDGKMGSNSSWHSSAWVEAEKDLTGTETSSGGGKKTALSCQNRWSALKKEYVQVAQLRDKSGFGWDEGLSLVTATAEVWDALLKSDPKLAKWKKTAFPLYESLHDLIYGTVATGKEAFRPGRDFTPFSIVTESGEDGDMLSYHTPSFQNDMTDDEETAITGASVPPVPVMPWRSAVTPRKRAADASFESASSIKQIRGRKPTAGHAITEVASSVRDLATAFVGSMGSTSTPERKTAIQMLEEDDDLSEDEKIDAIQLFRKDSTIAQSYLSIRKKDTPFAIPSLFAPARSFSA</sequence>
<dbReference type="STRING" id="93625.A0A409XLF7"/>